<organism evidence="1 2">
    <name type="scientific">Frigidibacter albus</name>
    <dbReference type="NCBI Taxonomy" id="1465486"/>
    <lineage>
        <taxon>Bacteria</taxon>
        <taxon>Pseudomonadati</taxon>
        <taxon>Pseudomonadota</taxon>
        <taxon>Alphaproteobacteria</taxon>
        <taxon>Rhodobacterales</taxon>
        <taxon>Paracoccaceae</taxon>
        <taxon>Frigidibacter</taxon>
    </lineage>
</organism>
<sequence>MKFLDPADPFFRPIWRRRAVVIAPALWAAFELYGGNPGWALLFGGAAGYAWWMLFGPGNKAG</sequence>
<evidence type="ECO:0000313" key="1">
    <source>
        <dbReference type="EMBL" id="MZQ91210.1"/>
    </source>
</evidence>
<dbReference type="OrthoDB" id="7362327at2"/>
<keyword evidence="2" id="KW-1185">Reference proteome</keyword>
<protein>
    <recommendedName>
        <fullName evidence="3">DUF3329 domain-containing protein</fullName>
    </recommendedName>
</protein>
<accession>A0A6L8VPX9</accession>
<comment type="caution">
    <text evidence="1">The sequence shown here is derived from an EMBL/GenBank/DDBJ whole genome shotgun (WGS) entry which is preliminary data.</text>
</comment>
<proteinExistence type="predicted"/>
<evidence type="ECO:0008006" key="3">
    <source>
        <dbReference type="Google" id="ProtNLM"/>
    </source>
</evidence>
<dbReference type="AlphaFoldDB" id="A0A6L8VPX9"/>
<reference evidence="1 2" key="1">
    <citation type="submission" date="2020-01" db="EMBL/GenBank/DDBJ databases">
        <title>Frigidibacter albus SP32T (=CGMCC 1.13995T).</title>
        <authorList>
            <person name="Liao X."/>
        </authorList>
    </citation>
    <scope>NUCLEOTIDE SEQUENCE [LARGE SCALE GENOMIC DNA]</scope>
    <source>
        <strain evidence="1 2">SP32</strain>
    </source>
</reference>
<dbReference type="Proteomes" id="UP000477083">
    <property type="component" value="Unassembled WGS sequence"/>
</dbReference>
<gene>
    <name evidence="1" type="ORF">GS660_19150</name>
</gene>
<name>A0A6L8VPX9_9RHOB</name>
<dbReference type="RefSeq" id="WP_161348592.1">
    <property type="nucleotide sequence ID" value="NZ_BMGW01000020.1"/>
</dbReference>
<dbReference type="EMBL" id="WWNR01000019">
    <property type="protein sequence ID" value="MZQ91210.1"/>
    <property type="molecule type" value="Genomic_DNA"/>
</dbReference>
<evidence type="ECO:0000313" key="2">
    <source>
        <dbReference type="Proteomes" id="UP000477083"/>
    </source>
</evidence>